<dbReference type="Gene3D" id="1.25.40.10">
    <property type="entry name" value="Tetratricopeptide repeat domain"/>
    <property type="match status" value="1"/>
</dbReference>
<keyword evidence="2" id="KW-0813">Transport</keyword>
<comment type="caution">
    <text evidence="7">The sequence shown here is derived from an EMBL/GenBank/DDBJ whole genome shotgun (WGS) entry which is preliminary data.</text>
</comment>
<dbReference type="EMBL" id="CAMXCT010005146">
    <property type="protein sequence ID" value="CAI4011560.1"/>
    <property type="molecule type" value="Genomic_DNA"/>
</dbReference>
<evidence type="ECO:0000256" key="4">
    <source>
        <dbReference type="ARBA" id="ARBA00022737"/>
    </source>
</evidence>
<evidence type="ECO:0000256" key="6">
    <source>
        <dbReference type="SAM" id="MobiDB-lite"/>
    </source>
</evidence>
<dbReference type="GO" id="GO:0006606">
    <property type="term" value="P:protein import into nucleus"/>
    <property type="evidence" value="ECO:0007669"/>
    <property type="project" value="InterPro"/>
</dbReference>
<dbReference type="PANTHER" id="PTHR10527">
    <property type="entry name" value="IMPORTIN BETA"/>
    <property type="match status" value="1"/>
</dbReference>
<evidence type="ECO:0000313" key="9">
    <source>
        <dbReference type="Proteomes" id="UP001152797"/>
    </source>
</evidence>
<evidence type="ECO:0000256" key="1">
    <source>
        <dbReference type="ARBA" id="ARBA00004496"/>
    </source>
</evidence>
<keyword evidence="3" id="KW-0963">Cytoplasm</keyword>
<dbReference type="Pfam" id="PF13513">
    <property type="entry name" value="HEAT_EZ"/>
    <property type="match status" value="1"/>
</dbReference>
<keyword evidence="9" id="KW-1185">Reference proteome</keyword>
<reference evidence="7" key="1">
    <citation type="submission" date="2022-10" db="EMBL/GenBank/DDBJ databases">
        <authorList>
            <person name="Chen Y."/>
            <person name="Dougan E. K."/>
            <person name="Chan C."/>
            <person name="Rhodes N."/>
            <person name="Thang M."/>
        </authorList>
    </citation>
    <scope>NUCLEOTIDE SEQUENCE</scope>
</reference>
<sequence length="1547" mass="166958">MPLQSSKLLKTLNRAATTRHESISREAFQDAGLRVKVPVSSIKIGLKRPLPWLKVSDMVRTLALHNKLDKCLFGGLGFDGLKQFWCNYKRLWPEHPVFTKMGAEPSENTVFVPIYLHADEGRHLKKEQILIFNFQSVLGQGTSLSQGLNILGSCYSTRFLITTLLSQHYRKKNKDGHRLNTVLKAITADILELYTNGVQVSFHEKWVQLFVVPLGLKGDWPMLAKLGNLSRSFSRKGRPTENSCICHLCLAGAQNVPYHDHEIDAAWYDTYLQSRPWSTPSPLMRLPTMPQPELFYCFDIFHVCHKGIYSELAASALVVLIDRGCAGDGDFATQLTSLYDEMKVYCATHSIPLHMTGLTRTLLSFPRDSAYPSGSWFKGADTHAVLKFLEYKLTQVDAPDWNVYKSCIFNAVQAANRFLSILYRKRINFRTSTSEDFTGRPAAFIEADGDYGLQVGPGLPQSSWNLAMEIASRPKDELSVQLLADANAQRLADEVVQSCCLRPITSDAWQRCAAVMMRRDLASEVELVCLSKASNAGEWAVALSTAVGKSYSIRTLGERLAGGPWQQLLQLDVAHVAHVAHEDSAEWQQSFAFFQALVARSTEPSMAGATSWQHALRMREVTDMSGAMKFILQALAERGRFQDLQEVLQEELSKLPEPAVPRAWSAGLYKAFGQFCRGQHWNDASKLLRCLSTAALEPELLSQNLLLGAWQKSPRLWPKVLNALDVLPRQGYLPDIFSYGSVLATASTWQRSCHHLRSLFQQQLRLSAVALSALVTCAQRAFHWRLALQFCSTFSGELTTIACSSAVGACENLGAWRRAVELLRRSSSLQLRRDLVLTNSAAAGTRAGGWQRSLEMLGHFSLDRAGTSLALAAWGAADAWPRSLTLMHWALETQVEVDVPACSLVVSACSRALHAAGVLTLCHGQLVRFGEDLPSWHGAADATLEVAVSSLSSSEKEAPQVLVAALRALGRLAPELKSEALRTASLQLACRVLGCNSSPSVEPCQIQALQLLRALARHEPQVLSTPQGQQAVAAAFAAAKDAAPSVDDLDEVSNTALAARECLRVVARANPSQAVPVVLEAAQAASASPDALDRAAAVHAVAFALSGAREAPAGWAVPLARALSDSAVWVRQAACEGAILLAEELKPSQQVTAGLELLLGTLMELLPREPNLELMEKAAMAAGAILQELSTDEAAAKVPQAAPAIFQAMTKVSHALAGAANGANGANGETPETRETALEGGAALAAVARCLTSLASVTADHFAPWAPEAAKSLVLLFRACRPTAGGKQMVASPVRPAVEAACFDAAGAVIASAWSDQSFQAEKEELAAAARSVLLDNRAPSEARASAHNFYARVALAQFEDFAPSLETVMPPALEALRAQETGHVVKHGRSRAVRTGSHEERLAAIEAIGTYAVACGARFAPQLPSALPALCAQAQHPNPQLRAATANALAQIGRVLGDLAQGIPSSDQQAASRLAEAVAQSLSEILQHPGSSAALRCALQAKEDLDACDGFLSLAAATSLSSAAAGRRSEDVEDSDDDQEDEEEDH</sequence>
<dbReference type="EMBL" id="CAMXCT030005146">
    <property type="protein sequence ID" value="CAL4798872.1"/>
    <property type="molecule type" value="Genomic_DNA"/>
</dbReference>
<feature type="region of interest" description="Disordered" evidence="6">
    <location>
        <begin position="1520"/>
        <end position="1547"/>
    </location>
</feature>
<comment type="subcellular location">
    <subcellularLocation>
        <location evidence="1">Cytoplasm</location>
    </subcellularLocation>
</comment>
<evidence type="ECO:0000256" key="5">
    <source>
        <dbReference type="ARBA" id="ARBA00022927"/>
    </source>
</evidence>
<reference evidence="8 9" key="2">
    <citation type="submission" date="2024-05" db="EMBL/GenBank/DDBJ databases">
        <authorList>
            <person name="Chen Y."/>
            <person name="Shah S."/>
            <person name="Dougan E. K."/>
            <person name="Thang M."/>
            <person name="Chan C."/>
        </authorList>
    </citation>
    <scope>NUCLEOTIDE SEQUENCE [LARGE SCALE GENOMIC DNA]</scope>
</reference>
<evidence type="ECO:0000256" key="3">
    <source>
        <dbReference type="ARBA" id="ARBA00022490"/>
    </source>
</evidence>
<dbReference type="EMBL" id="CAMXCT020005146">
    <property type="protein sequence ID" value="CAL1164935.1"/>
    <property type="molecule type" value="Genomic_DNA"/>
</dbReference>
<dbReference type="OrthoDB" id="422010at2759"/>
<evidence type="ECO:0000313" key="8">
    <source>
        <dbReference type="EMBL" id="CAL4798872.1"/>
    </source>
</evidence>
<dbReference type="InterPro" id="IPR011989">
    <property type="entry name" value="ARM-like"/>
</dbReference>
<evidence type="ECO:0000313" key="7">
    <source>
        <dbReference type="EMBL" id="CAI4011560.1"/>
    </source>
</evidence>
<feature type="compositionally biased region" description="Acidic residues" evidence="6">
    <location>
        <begin position="1532"/>
        <end position="1547"/>
    </location>
</feature>
<protein>
    <submittedName>
        <fullName evidence="7">Uncharacterized protein</fullName>
    </submittedName>
</protein>
<dbReference type="Gene3D" id="1.25.10.10">
    <property type="entry name" value="Leucine-rich Repeat Variant"/>
    <property type="match status" value="1"/>
</dbReference>
<evidence type="ECO:0000256" key="2">
    <source>
        <dbReference type="ARBA" id="ARBA00022448"/>
    </source>
</evidence>
<organism evidence="7">
    <name type="scientific">Cladocopium goreaui</name>
    <dbReference type="NCBI Taxonomy" id="2562237"/>
    <lineage>
        <taxon>Eukaryota</taxon>
        <taxon>Sar</taxon>
        <taxon>Alveolata</taxon>
        <taxon>Dinophyceae</taxon>
        <taxon>Suessiales</taxon>
        <taxon>Symbiodiniaceae</taxon>
        <taxon>Cladocopium</taxon>
    </lineage>
</organism>
<dbReference type="Proteomes" id="UP001152797">
    <property type="component" value="Unassembled WGS sequence"/>
</dbReference>
<dbReference type="SUPFAM" id="SSF48371">
    <property type="entry name" value="ARM repeat"/>
    <property type="match status" value="1"/>
</dbReference>
<proteinExistence type="predicted"/>
<gene>
    <name evidence="7" type="ORF">C1SCF055_LOCUS36710</name>
</gene>
<dbReference type="GO" id="GO:0005737">
    <property type="term" value="C:cytoplasm"/>
    <property type="evidence" value="ECO:0007669"/>
    <property type="project" value="UniProtKB-SubCell"/>
</dbReference>
<name>A0A9P1GFG3_9DINO</name>
<dbReference type="InterPro" id="IPR040122">
    <property type="entry name" value="Importin_beta"/>
</dbReference>
<dbReference type="InterPro" id="IPR016024">
    <property type="entry name" value="ARM-type_fold"/>
</dbReference>
<dbReference type="InterPro" id="IPR011990">
    <property type="entry name" value="TPR-like_helical_dom_sf"/>
</dbReference>
<accession>A0A9P1GFG3</accession>
<keyword evidence="4" id="KW-0677">Repeat</keyword>
<keyword evidence="5" id="KW-0653">Protein transport</keyword>